<dbReference type="EMBL" id="MU167263">
    <property type="protein sequence ID" value="KAG0146233.1"/>
    <property type="molecule type" value="Genomic_DNA"/>
</dbReference>
<accession>A0A9P6NHV4</accession>
<evidence type="ECO:0000313" key="2">
    <source>
        <dbReference type="Proteomes" id="UP000886653"/>
    </source>
</evidence>
<protein>
    <submittedName>
        <fullName evidence="1">Uncharacterized protein</fullName>
    </submittedName>
</protein>
<proteinExistence type="predicted"/>
<keyword evidence="2" id="KW-1185">Reference proteome</keyword>
<reference evidence="1" key="1">
    <citation type="submission" date="2013-11" db="EMBL/GenBank/DDBJ databases">
        <title>Genome sequence of the fusiform rust pathogen reveals effectors for host alternation and coevolution with pine.</title>
        <authorList>
            <consortium name="DOE Joint Genome Institute"/>
            <person name="Smith K."/>
            <person name="Pendleton A."/>
            <person name="Kubisiak T."/>
            <person name="Anderson C."/>
            <person name="Salamov A."/>
            <person name="Aerts A."/>
            <person name="Riley R."/>
            <person name="Clum A."/>
            <person name="Lindquist E."/>
            <person name="Ence D."/>
            <person name="Campbell M."/>
            <person name="Kronenberg Z."/>
            <person name="Feau N."/>
            <person name="Dhillon B."/>
            <person name="Hamelin R."/>
            <person name="Burleigh J."/>
            <person name="Smith J."/>
            <person name="Yandell M."/>
            <person name="Nelson C."/>
            <person name="Grigoriev I."/>
            <person name="Davis J."/>
        </authorList>
    </citation>
    <scope>NUCLEOTIDE SEQUENCE</scope>
    <source>
        <strain evidence="1">G11</strain>
    </source>
</reference>
<organism evidence="1 2">
    <name type="scientific">Cronartium quercuum f. sp. fusiforme G11</name>
    <dbReference type="NCBI Taxonomy" id="708437"/>
    <lineage>
        <taxon>Eukaryota</taxon>
        <taxon>Fungi</taxon>
        <taxon>Dikarya</taxon>
        <taxon>Basidiomycota</taxon>
        <taxon>Pucciniomycotina</taxon>
        <taxon>Pucciniomycetes</taxon>
        <taxon>Pucciniales</taxon>
        <taxon>Coleosporiaceae</taxon>
        <taxon>Cronartium</taxon>
    </lineage>
</organism>
<gene>
    <name evidence="1" type="ORF">CROQUDRAFT_92847</name>
</gene>
<dbReference type="AlphaFoldDB" id="A0A9P6NHV4"/>
<evidence type="ECO:0000313" key="1">
    <source>
        <dbReference type="EMBL" id="KAG0146233.1"/>
    </source>
</evidence>
<dbReference type="Proteomes" id="UP000886653">
    <property type="component" value="Unassembled WGS sequence"/>
</dbReference>
<sequence>MDTQNQNLLVNDDNYKNPKALWDVVITEYASKKACNRSRLYTQFLNLNYDDLLAHMALHHLPEDHKTTLGL</sequence>
<name>A0A9P6NHV4_9BASI</name>
<comment type="caution">
    <text evidence="1">The sequence shown here is derived from an EMBL/GenBank/DDBJ whole genome shotgun (WGS) entry which is preliminary data.</text>
</comment>